<sequence length="315" mass="33351">MVGTGAIFWATALRAQTRDVLQIEGPAFGASWRIRIAAGADAGAIVSAVNGIVTSVDGAMSPFLPMSEISRFNRMETLEWVPLSAQTHTTIREAKRVATLTRGAFDPTLGGVAGRYGFGPMTQQPAGTFGDLELGAQSAKKAHISQTLDLCGIAKGHALDRIATALKTLGHASFFIELGGEVYALGHHPAGRPWYAGIERPEPQSAALQRVVAVDGEALATSGDRVNRFDFNGRSYGHIIDPKLKRPADTPLACVSVFAPQAITADALATALFAMGPEQGISFANREHIPALFVVRDASGLREVMTANFSTRIIG</sequence>
<evidence type="ECO:0000256" key="2">
    <source>
        <dbReference type="ARBA" id="ARBA00016337"/>
    </source>
</evidence>
<dbReference type="InterPro" id="IPR024932">
    <property type="entry name" value="ApbE"/>
</dbReference>
<evidence type="ECO:0000256" key="9">
    <source>
        <dbReference type="ARBA" id="ARBA00048540"/>
    </source>
</evidence>
<dbReference type="EC" id="2.7.1.180" evidence="1 10"/>
<dbReference type="PANTHER" id="PTHR30040">
    <property type="entry name" value="THIAMINE BIOSYNTHESIS LIPOPROTEIN APBE"/>
    <property type="match status" value="1"/>
</dbReference>
<dbReference type="Gene3D" id="3.10.520.10">
    <property type="entry name" value="ApbE-like domains"/>
    <property type="match status" value="1"/>
</dbReference>
<evidence type="ECO:0000256" key="11">
    <source>
        <dbReference type="PIRSR" id="PIRSR006268-2"/>
    </source>
</evidence>
<evidence type="ECO:0000313" key="12">
    <source>
        <dbReference type="EMBL" id="AML52107.1"/>
    </source>
</evidence>
<accession>A0A126V1Q4</accession>
<protein>
    <recommendedName>
        <fullName evidence="2 10">FAD:protein FMN transferase</fullName>
        <ecNumber evidence="1 10">2.7.1.180</ecNumber>
    </recommendedName>
    <alternativeName>
        <fullName evidence="8 10">Flavin transferase</fullName>
    </alternativeName>
</protein>
<dbReference type="GO" id="GO:0016740">
    <property type="term" value="F:transferase activity"/>
    <property type="evidence" value="ECO:0007669"/>
    <property type="project" value="UniProtKB-UniRule"/>
</dbReference>
<comment type="similarity">
    <text evidence="10">Belongs to the ApbE family.</text>
</comment>
<dbReference type="KEGG" id="hat:RC74_13215"/>
<dbReference type="Proteomes" id="UP000070371">
    <property type="component" value="Chromosome"/>
</dbReference>
<evidence type="ECO:0000256" key="6">
    <source>
        <dbReference type="ARBA" id="ARBA00022827"/>
    </source>
</evidence>
<name>A0A126V1Q4_9RHOB</name>
<reference evidence="12 13" key="1">
    <citation type="submission" date="2016-02" db="EMBL/GenBank/DDBJ databases">
        <title>Complete genome sequence of Halocynthiibacter arcticus PAMC 20958t from arctic marine sediment.</title>
        <authorList>
            <person name="Lee Y.M."/>
            <person name="Baek K."/>
            <person name="Lee H.K."/>
            <person name="Shin S.C."/>
        </authorList>
    </citation>
    <scope>NUCLEOTIDE SEQUENCE [LARGE SCALE GENOMIC DNA]</scope>
    <source>
        <strain evidence="12">PAMC 20958</strain>
    </source>
</reference>
<dbReference type="STRING" id="1579316.RC74_13215"/>
<comment type="cofactor">
    <cofactor evidence="11">
        <name>Mg(2+)</name>
        <dbReference type="ChEBI" id="CHEBI:18420"/>
    </cofactor>
    <cofactor evidence="11">
        <name>Mn(2+)</name>
        <dbReference type="ChEBI" id="CHEBI:29035"/>
    </cofactor>
    <text evidence="11">Magnesium. Can also use manganese.</text>
</comment>
<evidence type="ECO:0000256" key="1">
    <source>
        <dbReference type="ARBA" id="ARBA00011955"/>
    </source>
</evidence>
<feature type="binding site" evidence="11">
    <location>
        <position position="270"/>
    </location>
    <ligand>
        <name>Mg(2+)</name>
        <dbReference type="ChEBI" id="CHEBI:18420"/>
    </ligand>
</feature>
<evidence type="ECO:0000313" key="13">
    <source>
        <dbReference type="Proteomes" id="UP000070371"/>
    </source>
</evidence>
<keyword evidence="13" id="KW-1185">Reference proteome</keyword>
<dbReference type="GO" id="GO:0046872">
    <property type="term" value="F:metal ion binding"/>
    <property type="evidence" value="ECO:0007669"/>
    <property type="project" value="UniProtKB-UniRule"/>
</dbReference>
<evidence type="ECO:0000256" key="10">
    <source>
        <dbReference type="PIRNR" id="PIRNR006268"/>
    </source>
</evidence>
<keyword evidence="6 10" id="KW-0274">FAD</keyword>
<keyword evidence="7 10" id="KW-0460">Magnesium</keyword>
<evidence type="ECO:0000256" key="5">
    <source>
        <dbReference type="ARBA" id="ARBA00022723"/>
    </source>
</evidence>
<dbReference type="PANTHER" id="PTHR30040:SF2">
    <property type="entry name" value="FAD:PROTEIN FMN TRANSFERASE"/>
    <property type="match status" value="1"/>
</dbReference>
<dbReference type="SUPFAM" id="SSF143631">
    <property type="entry name" value="ApbE-like"/>
    <property type="match status" value="1"/>
</dbReference>
<keyword evidence="3 10" id="KW-0285">Flavoprotein</keyword>
<gene>
    <name evidence="12" type="ORF">RC74_13215</name>
</gene>
<organism evidence="12 13">
    <name type="scientific">Falsihalocynthiibacter arcticus</name>
    <dbReference type="NCBI Taxonomy" id="1579316"/>
    <lineage>
        <taxon>Bacteria</taxon>
        <taxon>Pseudomonadati</taxon>
        <taxon>Pseudomonadota</taxon>
        <taxon>Alphaproteobacteria</taxon>
        <taxon>Rhodobacterales</taxon>
        <taxon>Roseobacteraceae</taxon>
        <taxon>Falsihalocynthiibacter</taxon>
    </lineage>
</organism>
<comment type="catalytic activity">
    <reaction evidence="9 10">
        <text>L-threonyl-[protein] + FAD = FMN-L-threonyl-[protein] + AMP + H(+)</text>
        <dbReference type="Rhea" id="RHEA:36847"/>
        <dbReference type="Rhea" id="RHEA-COMP:11060"/>
        <dbReference type="Rhea" id="RHEA-COMP:11061"/>
        <dbReference type="ChEBI" id="CHEBI:15378"/>
        <dbReference type="ChEBI" id="CHEBI:30013"/>
        <dbReference type="ChEBI" id="CHEBI:57692"/>
        <dbReference type="ChEBI" id="CHEBI:74257"/>
        <dbReference type="ChEBI" id="CHEBI:456215"/>
        <dbReference type="EC" id="2.7.1.180"/>
    </reaction>
</comment>
<dbReference type="AlphaFoldDB" id="A0A126V1Q4"/>
<evidence type="ECO:0000256" key="4">
    <source>
        <dbReference type="ARBA" id="ARBA00022679"/>
    </source>
</evidence>
<proteinExistence type="inferred from homology"/>
<dbReference type="RefSeq" id="WP_052275054.1">
    <property type="nucleotide sequence ID" value="NZ_CP014327.1"/>
</dbReference>
<feature type="binding site" evidence="11">
    <location>
        <position position="266"/>
    </location>
    <ligand>
        <name>Mg(2+)</name>
        <dbReference type="ChEBI" id="CHEBI:18420"/>
    </ligand>
</feature>
<evidence type="ECO:0000256" key="7">
    <source>
        <dbReference type="ARBA" id="ARBA00022842"/>
    </source>
</evidence>
<dbReference type="EMBL" id="CP014327">
    <property type="protein sequence ID" value="AML52107.1"/>
    <property type="molecule type" value="Genomic_DNA"/>
</dbReference>
<evidence type="ECO:0000256" key="3">
    <source>
        <dbReference type="ARBA" id="ARBA00022630"/>
    </source>
</evidence>
<dbReference type="InterPro" id="IPR003374">
    <property type="entry name" value="ApbE-like_sf"/>
</dbReference>
<keyword evidence="4 10" id="KW-0808">Transferase</keyword>
<dbReference type="Pfam" id="PF02424">
    <property type="entry name" value="ApbE"/>
    <property type="match status" value="1"/>
</dbReference>
<keyword evidence="5 10" id="KW-0479">Metal-binding</keyword>
<feature type="binding site" evidence="11">
    <location>
        <position position="152"/>
    </location>
    <ligand>
        <name>Mg(2+)</name>
        <dbReference type="ChEBI" id="CHEBI:18420"/>
    </ligand>
</feature>
<evidence type="ECO:0000256" key="8">
    <source>
        <dbReference type="ARBA" id="ARBA00031306"/>
    </source>
</evidence>
<dbReference type="PIRSF" id="PIRSF006268">
    <property type="entry name" value="ApbE"/>
    <property type="match status" value="1"/>
</dbReference>